<evidence type="ECO:0000256" key="3">
    <source>
        <dbReference type="RuleBase" id="RU003457"/>
    </source>
</evidence>
<gene>
    <name evidence="6" type="ORF">BC781_11186</name>
</gene>
<evidence type="ECO:0000313" key="7">
    <source>
        <dbReference type="Proteomes" id="UP000245535"/>
    </source>
</evidence>
<feature type="binding site" evidence="2">
    <location>
        <position position="61"/>
    </location>
    <ligand>
        <name>Fe cation</name>
        <dbReference type="ChEBI" id="CHEBI:24875"/>
    </ligand>
</feature>
<dbReference type="CDD" id="cd02909">
    <property type="entry name" value="cupin_pirin_N"/>
    <property type="match status" value="1"/>
</dbReference>
<feature type="domain" description="Pirin C-terminal" evidence="5">
    <location>
        <begin position="182"/>
        <end position="281"/>
    </location>
</feature>
<feature type="binding site" evidence="2">
    <location>
        <position position="105"/>
    </location>
    <ligand>
        <name>Fe cation</name>
        <dbReference type="ChEBI" id="CHEBI:24875"/>
    </ligand>
</feature>
<feature type="binding site" evidence="2">
    <location>
        <position position="59"/>
    </location>
    <ligand>
        <name>Fe cation</name>
        <dbReference type="ChEBI" id="CHEBI:24875"/>
    </ligand>
</feature>
<dbReference type="Pfam" id="PF02678">
    <property type="entry name" value="Pirin"/>
    <property type="match status" value="1"/>
</dbReference>
<sequence>MKKITAHRKSSKVNMGGIILDQPLPTATIDQVDPFLLIHHWKDRLPGNQLQKNVGVGVHPHRGFSPVTFIFKGAVHHKDSEGNDEIVTEGGVQWMFAGRGIMHSERPPAYLAEEGGDFEIIQLWVNVPAKYKMDNPSYQPVKTEDMPRFISDDEKVKIDVVAGQFNEIEGKIEHPSPLNVFRLDMDTDGEVELDVPEGYQALMYILDGELEVNEYVVGKGKEMFVFAEEGKNVTLKANQETRTIFLAAPPINEEVATYGPFVMNTESEVMQALRDAQMGKMGVLLEE</sequence>
<comment type="cofactor">
    <cofactor evidence="2">
        <name>Fe cation</name>
        <dbReference type="ChEBI" id="CHEBI:24875"/>
    </cofactor>
    <text evidence="2">Binds 1 Fe cation per subunit.</text>
</comment>
<dbReference type="InterPro" id="IPR012093">
    <property type="entry name" value="Pirin"/>
</dbReference>
<name>A0A315YX76_SEDFL</name>
<feature type="domain" description="Pirin N-terminal" evidence="4">
    <location>
        <begin position="25"/>
        <end position="125"/>
    </location>
</feature>
<evidence type="ECO:0000259" key="5">
    <source>
        <dbReference type="Pfam" id="PF05726"/>
    </source>
</evidence>
<keyword evidence="2" id="KW-0408">Iron</keyword>
<dbReference type="Pfam" id="PF05726">
    <property type="entry name" value="Pirin_C"/>
    <property type="match status" value="1"/>
</dbReference>
<dbReference type="GO" id="GO:0046872">
    <property type="term" value="F:metal ion binding"/>
    <property type="evidence" value="ECO:0007669"/>
    <property type="project" value="UniProtKB-KW"/>
</dbReference>
<proteinExistence type="inferred from homology"/>
<accession>A0A315YX76</accession>
<evidence type="ECO:0008006" key="8">
    <source>
        <dbReference type="Google" id="ProtNLM"/>
    </source>
</evidence>
<reference evidence="6 7" key="1">
    <citation type="submission" date="2018-03" db="EMBL/GenBank/DDBJ databases">
        <title>Genomic Encyclopedia of Archaeal and Bacterial Type Strains, Phase II (KMG-II): from individual species to whole genera.</title>
        <authorList>
            <person name="Goeker M."/>
        </authorList>
    </citation>
    <scope>NUCLEOTIDE SEQUENCE [LARGE SCALE GENOMIC DNA]</scope>
    <source>
        <strain evidence="6 7">DSM 28229</strain>
    </source>
</reference>
<evidence type="ECO:0000259" key="4">
    <source>
        <dbReference type="Pfam" id="PF02678"/>
    </source>
</evidence>
<dbReference type="InterPro" id="IPR003829">
    <property type="entry name" value="Pirin_N_dom"/>
</dbReference>
<dbReference type="PIRSF" id="PIRSF006232">
    <property type="entry name" value="Pirin"/>
    <property type="match status" value="1"/>
</dbReference>
<evidence type="ECO:0000313" key="6">
    <source>
        <dbReference type="EMBL" id="PWJ34176.1"/>
    </source>
</evidence>
<protein>
    <recommendedName>
        <fullName evidence="8">Pirin family protein</fullName>
    </recommendedName>
</protein>
<keyword evidence="7" id="KW-1185">Reference proteome</keyword>
<keyword evidence="2" id="KW-0479">Metal-binding</keyword>
<dbReference type="SUPFAM" id="SSF51182">
    <property type="entry name" value="RmlC-like cupins"/>
    <property type="match status" value="1"/>
</dbReference>
<feature type="binding site" evidence="2">
    <location>
        <position position="103"/>
    </location>
    <ligand>
        <name>Fe cation</name>
        <dbReference type="ChEBI" id="CHEBI:24875"/>
    </ligand>
</feature>
<dbReference type="EMBL" id="QGDO01000011">
    <property type="protein sequence ID" value="PWJ34176.1"/>
    <property type="molecule type" value="Genomic_DNA"/>
</dbReference>
<evidence type="ECO:0000256" key="1">
    <source>
        <dbReference type="ARBA" id="ARBA00008416"/>
    </source>
</evidence>
<dbReference type="AlphaFoldDB" id="A0A315YX76"/>
<dbReference type="OrthoDB" id="321327at2"/>
<dbReference type="Proteomes" id="UP000245535">
    <property type="component" value="Unassembled WGS sequence"/>
</dbReference>
<evidence type="ECO:0000256" key="2">
    <source>
        <dbReference type="PIRSR" id="PIRSR006232-1"/>
    </source>
</evidence>
<dbReference type="RefSeq" id="WP_109623011.1">
    <property type="nucleotide sequence ID" value="NZ_QGDO01000011.1"/>
</dbReference>
<comment type="similarity">
    <text evidence="1 3">Belongs to the pirin family.</text>
</comment>
<comment type="caution">
    <text evidence="6">The sequence shown here is derived from an EMBL/GenBank/DDBJ whole genome shotgun (WGS) entry which is preliminary data.</text>
</comment>
<dbReference type="InterPro" id="IPR014710">
    <property type="entry name" value="RmlC-like_jellyroll"/>
</dbReference>
<dbReference type="InterPro" id="IPR053186">
    <property type="entry name" value="QDO-related"/>
</dbReference>
<dbReference type="InterPro" id="IPR011051">
    <property type="entry name" value="RmlC_Cupin_sf"/>
</dbReference>
<dbReference type="PANTHER" id="PTHR43594">
    <property type="entry name" value="QUERCETIN 2,3-DIOXYGENASE"/>
    <property type="match status" value="1"/>
</dbReference>
<organism evidence="6 7">
    <name type="scientific">Sediminitomix flava</name>
    <dbReference type="NCBI Taxonomy" id="379075"/>
    <lineage>
        <taxon>Bacteria</taxon>
        <taxon>Pseudomonadati</taxon>
        <taxon>Bacteroidota</taxon>
        <taxon>Cytophagia</taxon>
        <taxon>Cytophagales</taxon>
        <taxon>Flammeovirgaceae</taxon>
        <taxon>Sediminitomix</taxon>
    </lineage>
</organism>
<dbReference type="Gene3D" id="2.60.120.10">
    <property type="entry name" value="Jelly Rolls"/>
    <property type="match status" value="2"/>
</dbReference>
<dbReference type="PANTHER" id="PTHR43594:SF1">
    <property type="entry name" value="QUERCETIN 2,3-DIOXYGENASE PA2418-RELATED"/>
    <property type="match status" value="1"/>
</dbReference>
<dbReference type="InterPro" id="IPR008778">
    <property type="entry name" value="Pirin_C_dom"/>
</dbReference>
<dbReference type="CDD" id="cd02247">
    <property type="entry name" value="cupin_pirin_C"/>
    <property type="match status" value="1"/>
</dbReference>